<keyword evidence="2" id="KW-1185">Reference proteome</keyword>
<proteinExistence type="predicted"/>
<comment type="caution">
    <text evidence="1">The sequence shown here is derived from an EMBL/GenBank/DDBJ whole genome shotgun (WGS) entry which is preliminary data.</text>
</comment>
<reference evidence="1 2" key="1">
    <citation type="journal article" date="2023" name="Antonie Van Leeuwenhoek">
        <title>Mesoterricola silvestris gen. nov., sp. nov., Mesoterricola sediminis sp. nov., Geothrix oryzae sp. nov., Geothrix edaphica sp. nov., Geothrix rubra sp. nov., and Geothrix limicola sp. nov., six novel members of Acidobacteriota isolated from soils.</title>
        <authorList>
            <person name="Itoh H."/>
            <person name="Sugisawa Y."/>
            <person name="Mise K."/>
            <person name="Xu Z."/>
            <person name="Kuniyasu M."/>
            <person name="Ushijima N."/>
            <person name="Kawano K."/>
            <person name="Kobayashi E."/>
            <person name="Shiratori Y."/>
            <person name="Masuda Y."/>
            <person name="Senoo K."/>
        </authorList>
    </citation>
    <scope>NUCLEOTIDE SEQUENCE [LARGE SCALE GENOMIC DNA]</scope>
    <source>
        <strain evidence="1 2">Red804</strain>
    </source>
</reference>
<dbReference type="RefSeq" id="WP_285578089.1">
    <property type="nucleotide sequence ID" value="NZ_BSDE01000012.1"/>
</dbReference>
<accession>A0ABQ5QJM0</accession>
<name>A0ABQ5QJM0_9BACT</name>
<dbReference type="EMBL" id="BSDE01000012">
    <property type="protein sequence ID" value="GLH75070.1"/>
    <property type="molecule type" value="Genomic_DNA"/>
</dbReference>
<organism evidence="1 2">
    <name type="scientific">Geothrix limicola</name>
    <dbReference type="NCBI Taxonomy" id="2927978"/>
    <lineage>
        <taxon>Bacteria</taxon>
        <taxon>Pseudomonadati</taxon>
        <taxon>Acidobacteriota</taxon>
        <taxon>Holophagae</taxon>
        <taxon>Holophagales</taxon>
        <taxon>Holophagaceae</taxon>
        <taxon>Geothrix</taxon>
    </lineage>
</organism>
<evidence type="ECO:0000313" key="1">
    <source>
        <dbReference type="EMBL" id="GLH75070.1"/>
    </source>
</evidence>
<protein>
    <submittedName>
        <fullName evidence="1">Uncharacterized protein</fullName>
    </submittedName>
</protein>
<gene>
    <name evidence="1" type="ORF">GETHLI_35730</name>
</gene>
<sequence length="255" mass="28129">MGPSSDRALRLAAKILAATAGKVTDSALVATLAGTALSPFSVIAGPALGVAVKVLIEQLTDETSKLEAKLDLILREPLLSACQTLQEVLSAQFRTAAEIQERERQLAVAFDNLKRAYNYTEEKNTDNQLVIRMYQAIVAALKEGGRPFAYLYVGDLYAVASEARGEAALLRDTATAIDPQFFEEHRGDVVRYAVDWDHYYQLQASVNKTIENEEQHKEELLTKAANLEKAASYMESLCSLVRKVAENRKELFATD</sequence>
<evidence type="ECO:0000313" key="2">
    <source>
        <dbReference type="Proteomes" id="UP001165069"/>
    </source>
</evidence>
<dbReference type="Proteomes" id="UP001165069">
    <property type="component" value="Unassembled WGS sequence"/>
</dbReference>